<dbReference type="InterPro" id="IPR025857">
    <property type="entry name" value="MacB_PCD"/>
</dbReference>
<evidence type="ECO:0000256" key="4">
    <source>
        <dbReference type="ARBA" id="ARBA00022692"/>
    </source>
</evidence>
<dbReference type="InterPro" id="IPR003838">
    <property type="entry name" value="ABC3_permease_C"/>
</dbReference>
<name>V5WIH9_9SPIO</name>
<keyword evidence="3" id="KW-1003">Cell membrane</keyword>
<gene>
    <name evidence="10" type="ORF">L21SP2_2220</name>
</gene>
<accession>V5WIH9</accession>
<evidence type="ECO:0000313" key="10">
    <source>
        <dbReference type="EMBL" id="AHC15583.1"/>
    </source>
</evidence>
<keyword evidence="4 7" id="KW-0812">Transmembrane</keyword>
<evidence type="ECO:0000256" key="7">
    <source>
        <dbReference type="SAM" id="Phobius"/>
    </source>
</evidence>
<dbReference type="InterPro" id="IPR051447">
    <property type="entry name" value="Lipoprotein-release_system"/>
</dbReference>
<comment type="subcellular location">
    <subcellularLocation>
        <location evidence="1">Cell membrane</location>
        <topology evidence="1">Multi-pass membrane protein</topology>
    </subcellularLocation>
</comment>
<evidence type="ECO:0000256" key="6">
    <source>
        <dbReference type="ARBA" id="ARBA00023136"/>
    </source>
</evidence>
<dbReference type="GO" id="GO:0044874">
    <property type="term" value="P:lipoprotein localization to outer membrane"/>
    <property type="evidence" value="ECO:0007669"/>
    <property type="project" value="TreeGrafter"/>
</dbReference>
<evidence type="ECO:0000256" key="1">
    <source>
        <dbReference type="ARBA" id="ARBA00004651"/>
    </source>
</evidence>
<feature type="transmembrane region" description="Helical" evidence="7">
    <location>
        <begin position="315"/>
        <end position="343"/>
    </location>
</feature>
<evidence type="ECO:0000313" key="11">
    <source>
        <dbReference type="Proteomes" id="UP000018680"/>
    </source>
</evidence>
<evidence type="ECO:0000256" key="3">
    <source>
        <dbReference type="ARBA" id="ARBA00022475"/>
    </source>
</evidence>
<evidence type="ECO:0000259" key="9">
    <source>
        <dbReference type="Pfam" id="PF12704"/>
    </source>
</evidence>
<dbReference type="Pfam" id="PF12704">
    <property type="entry name" value="MacB_PCD"/>
    <property type="match status" value="1"/>
</dbReference>
<dbReference type="eggNOG" id="COG4591">
    <property type="taxonomic scope" value="Bacteria"/>
</dbReference>
<feature type="domain" description="ABC3 transporter permease C-terminal" evidence="8">
    <location>
        <begin position="272"/>
        <end position="401"/>
    </location>
</feature>
<feature type="transmembrane region" description="Helical" evidence="7">
    <location>
        <begin position="20"/>
        <end position="42"/>
    </location>
</feature>
<dbReference type="Pfam" id="PF02687">
    <property type="entry name" value="FtsX"/>
    <property type="match status" value="1"/>
</dbReference>
<dbReference type="GO" id="GO:0098797">
    <property type="term" value="C:plasma membrane protein complex"/>
    <property type="evidence" value="ECO:0007669"/>
    <property type="project" value="TreeGrafter"/>
</dbReference>
<keyword evidence="10" id="KW-0449">Lipoprotein</keyword>
<dbReference type="AlphaFoldDB" id="V5WIH9"/>
<sequence length="408" mass="44136">MKLHIMAWRNIQRNTRRTALSVSAIAVAAMAIVLLFSLLAGLSNELKSNLQTFYFGELRIRHAQYEKHANLNPLHLSVESASRLIAELESSPALEQASARIQFPAAVYEEGNNIGVSAMGLDFSKDLMEPGTYLIEGRLPRPGEQEVLLGSSAAGSLNKGVGDSFTALSTTLRRASNAMTFEVVGVASFPLADVNSRIYLPVDTVQRFLKTGDRAVDVVMEAAGEYSLEDARTAAAAILESYPQKEDLLLETWNRIPSSYIFIRMAQMVYYIAGAVFYVLASTVIINTIMMIIFERTREIGTLASMGMSGKDIVRMFFLESFFISTIGSVAGAAVGAGFTLILENTGIDLTSAMEGVDFEISGVVYPHLTAVNILIAVVTGIIVASGISLIPSRRASGIKPVEAMKSI</sequence>
<dbReference type="PANTHER" id="PTHR30489">
    <property type="entry name" value="LIPOPROTEIN-RELEASING SYSTEM TRANSMEMBRANE PROTEIN LOLE"/>
    <property type="match status" value="1"/>
</dbReference>
<dbReference type="STRING" id="1307761.L21SP2_2220"/>
<dbReference type="KEGG" id="slr:L21SP2_2220"/>
<evidence type="ECO:0000256" key="2">
    <source>
        <dbReference type="ARBA" id="ARBA00005236"/>
    </source>
</evidence>
<keyword evidence="5 7" id="KW-1133">Transmembrane helix</keyword>
<dbReference type="PANTHER" id="PTHR30489:SF0">
    <property type="entry name" value="LIPOPROTEIN-RELEASING SYSTEM TRANSMEMBRANE PROTEIN LOLE"/>
    <property type="match status" value="1"/>
</dbReference>
<feature type="domain" description="MacB-like periplasmic core" evidence="9">
    <location>
        <begin position="18"/>
        <end position="236"/>
    </location>
</feature>
<keyword evidence="6 7" id="KW-0472">Membrane</keyword>
<dbReference type="HOGENOM" id="CLU_000604_8_6_12"/>
<protein>
    <submittedName>
        <fullName evidence="10">ABC-type transport system, involved in lipoprotein release, permease component</fullName>
    </submittedName>
</protein>
<reference evidence="10 11" key="1">
    <citation type="journal article" date="2015" name="Stand. Genomic Sci.">
        <title>Complete genome sequence and description of Salinispira pacifica gen. nov., sp. nov., a novel spirochaete isolated form a hypersaline microbial mat.</title>
        <authorList>
            <person name="Ben Hania W."/>
            <person name="Joseph M."/>
            <person name="Schumann P."/>
            <person name="Bunk B."/>
            <person name="Fiebig A."/>
            <person name="Sproer C."/>
            <person name="Klenk H.P."/>
            <person name="Fardeau M.L."/>
            <person name="Spring S."/>
        </authorList>
    </citation>
    <scope>NUCLEOTIDE SEQUENCE [LARGE SCALE GENOMIC DNA]</scope>
    <source>
        <strain evidence="10 11">L21-RPul-D2</strain>
    </source>
</reference>
<evidence type="ECO:0000256" key="5">
    <source>
        <dbReference type="ARBA" id="ARBA00022989"/>
    </source>
</evidence>
<feature type="transmembrane region" description="Helical" evidence="7">
    <location>
        <begin position="363"/>
        <end position="391"/>
    </location>
</feature>
<evidence type="ECO:0000259" key="8">
    <source>
        <dbReference type="Pfam" id="PF02687"/>
    </source>
</evidence>
<dbReference type="RefSeq" id="WP_024268487.1">
    <property type="nucleotide sequence ID" value="NC_023035.1"/>
</dbReference>
<dbReference type="EMBL" id="CP006939">
    <property type="protein sequence ID" value="AHC15583.1"/>
    <property type="molecule type" value="Genomic_DNA"/>
</dbReference>
<dbReference type="OrthoDB" id="9770099at2"/>
<comment type="similarity">
    <text evidence="2">Belongs to the ABC-4 integral membrane protein family. LolC/E subfamily.</text>
</comment>
<keyword evidence="11" id="KW-1185">Reference proteome</keyword>
<feature type="transmembrane region" description="Helical" evidence="7">
    <location>
        <begin position="268"/>
        <end position="294"/>
    </location>
</feature>
<organism evidence="10 11">
    <name type="scientific">Salinispira pacifica</name>
    <dbReference type="NCBI Taxonomy" id="1307761"/>
    <lineage>
        <taxon>Bacteria</taxon>
        <taxon>Pseudomonadati</taxon>
        <taxon>Spirochaetota</taxon>
        <taxon>Spirochaetia</taxon>
        <taxon>Spirochaetales</taxon>
        <taxon>Spirochaetaceae</taxon>
        <taxon>Salinispira</taxon>
    </lineage>
</organism>
<dbReference type="Proteomes" id="UP000018680">
    <property type="component" value="Chromosome"/>
</dbReference>
<proteinExistence type="inferred from homology"/>